<protein>
    <submittedName>
        <fullName evidence="1">Uncharacterized protein</fullName>
    </submittedName>
</protein>
<accession>A0AA37BB89</accession>
<evidence type="ECO:0000313" key="2">
    <source>
        <dbReference type="Proteomes" id="UP000627984"/>
    </source>
</evidence>
<evidence type="ECO:0000313" key="1">
    <source>
        <dbReference type="EMBL" id="GGK44955.1"/>
    </source>
</evidence>
<dbReference type="Proteomes" id="UP000627984">
    <property type="component" value="Unassembled WGS sequence"/>
</dbReference>
<proteinExistence type="predicted"/>
<organism evidence="1 2">
    <name type="scientific">Planomonospora parontospora</name>
    <dbReference type="NCBI Taxonomy" id="58119"/>
    <lineage>
        <taxon>Bacteria</taxon>
        <taxon>Bacillati</taxon>
        <taxon>Actinomycetota</taxon>
        <taxon>Actinomycetes</taxon>
        <taxon>Streptosporangiales</taxon>
        <taxon>Streptosporangiaceae</taxon>
        <taxon>Planomonospora</taxon>
    </lineage>
</organism>
<reference evidence="1" key="1">
    <citation type="journal article" date="2014" name="Int. J. Syst. Evol. Microbiol.">
        <title>Complete genome sequence of Corynebacterium casei LMG S-19264T (=DSM 44701T), isolated from a smear-ripened cheese.</title>
        <authorList>
            <consortium name="US DOE Joint Genome Institute (JGI-PGF)"/>
            <person name="Walter F."/>
            <person name="Albersmeier A."/>
            <person name="Kalinowski J."/>
            <person name="Ruckert C."/>
        </authorList>
    </citation>
    <scope>NUCLEOTIDE SEQUENCE</scope>
    <source>
        <strain evidence="1">JCM 3093</strain>
    </source>
</reference>
<sequence length="327" mass="36031">MRYRYVVDDVACGRDPQRRRETAVIWARIVAASESGDPLRELLAWSGDGVCDIRAYYANEGFLERFKSHNALELLSVVMGWTIRELHAQVGARSEAIEIIRAVLLTLADEKSERPSRSVTREAGVSISGAPYHDRIGKPRMEIISFVDVQRSEILNIGNVDRSPTRNLESEGNIMDRIVRALADAGYPMGISLLVEKVGGGIDSADLKRKIGIDARFIRSDVDMWALAEWGMPAYKPIRDLIADLVDGHGGAISSNEVVRVLTRDFSIKESSLRQAMSSPPFGVRDGMVRRLSDVENGKSHYSHAIHDGSGDEDGPSADDLIGLMGL</sequence>
<dbReference type="RefSeq" id="WP_191892945.1">
    <property type="nucleotide sequence ID" value="NZ_BMQD01000001.1"/>
</dbReference>
<dbReference type="EMBL" id="BMQD01000001">
    <property type="protein sequence ID" value="GGK44955.1"/>
    <property type="molecule type" value="Genomic_DNA"/>
</dbReference>
<reference evidence="1" key="2">
    <citation type="submission" date="2022-09" db="EMBL/GenBank/DDBJ databases">
        <authorList>
            <person name="Sun Q."/>
            <person name="Ohkuma M."/>
        </authorList>
    </citation>
    <scope>NUCLEOTIDE SEQUENCE</scope>
    <source>
        <strain evidence="1">JCM 3093</strain>
    </source>
</reference>
<dbReference type="AlphaFoldDB" id="A0AA37BB89"/>
<gene>
    <name evidence="1" type="ORF">GCM10010126_00610</name>
</gene>
<name>A0AA37BB89_9ACTN</name>
<comment type="caution">
    <text evidence="1">The sequence shown here is derived from an EMBL/GenBank/DDBJ whole genome shotgun (WGS) entry which is preliminary data.</text>
</comment>